<dbReference type="OrthoDB" id="204776at2157"/>
<dbReference type="Pfam" id="PF12679">
    <property type="entry name" value="ABC2_membrane_2"/>
    <property type="match status" value="1"/>
</dbReference>
<name>Q0W2N4_METAR</name>
<keyword evidence="1" id="KW-1133">Transmembrane helix</keyword>
<dbReference type="AlphaFoldDB" id="Q0W2N4"/>
<feature type="transmembrane region" description="Helical" evidence="1">
    <location>
        <begin position="154"/>
        <end position="178"/>
    </location>
</feature>
<dbReference type="PANTHER" id="PTHR37305:SF1">
    <property type="entry name" value="MEMBRANE PROTEIN"/>
    <property type="match status" value="1"/>
</dbReference>
<accession>Q0W2N4</accession>
<dbReference type="Proteomes" id="UP000000663">
    <property type="component" value="Chromosome"/>
</dbReference>
<dbReference type="GeneID" id="5144821"/>
<dbReference type="KEGG" id="rci:RCIX2242"/>
<dbReference type="GO" id="GO:0005886">
    <property type="term" value="C:plasma membrane"/>
    <property type="evidence" value="ECO:0007669"/>
    <property type="project" value="UniProtKB-SubCell"/>
</dbReference>
<dbReference type="eggNOG" id="arCOG02438">
    <property type="taxonomic scope" value="Archaea"/>
</dbReference>
<dbReference type="STRING" id="351160.RCIX2242"/>
<keyword evidence="3" id="KW-1185">Reference proteome</keyword>
<gene>
    <name evidence="2" type="ORF">RCIX2242</name>
</gene>
<evidence type="ECO:0000313" key="3">
    <source>
        <dbReference type="Proteomes" id="UP000000663"/>
    </source>
</evidence>
<organism evidence="2 3">
    <name type="scientific">Methanocella arvoryzae (strain DSM 22066 / NBRC 105507 / MRE50)</name>
    <dbReference type="NCBI Taxonomy" id="351160"/>
    <lineage>
        <taxon>Archaea</taxon>
        <taxon>Methanobacteriati</taxon>
        <taxon>Methanobacteriota</taxon>
        <taxon>Stenosarchaea group</taxon>
        <taxon>Methanomicrobia</taxon>
        <taxon>Methanocellales</taxon>
        <taxon>Methanocellaceae</taxon>
        <taxon>Methanocella</taxon>
    </lineage>
</organism>
<feature type="transmembrane region" description="Helical" evidence="1">
    <location>
        <begin position="235"/>
        <end position="258"/>
    </location>
</feature>
<dbReference type="EMBL" id="AM114193">
    <property type="protein sequence ID" value="CAJ37359.1"/>
    <property type="molecule type" value="Genomic_DNA"/>
</dbReference>
<protein>
    <submittedName>
        <fullName evidence="2">ABC-type transport system, permease component</fullName>
    </submittedName>
</protein>
<dbReference type="RefSeq" id="WP_012035222.1">
    <property type="nucleotide sequence ID" value="NC_009464.1"/>
</dbReference>
<reference evidence="2 3" key="1">
    <citation type="journal article" date="2006" name="Science">
        <title>Genome of rice cluster I archaea -- the key methane producers in the rice rhizosphere.</title>
        <authorList>
            <person name="Erkel C."/>
            <person name="Kube M."/>
            <person name="Reinhardt R."/>
            <person name="Liesack W."/>
        </authorList>
    </citation>
    <scope>NUCLEOTIDE SEQUENCE [LARGE SCALE GENOMIC DNA]</scope>
    <source>
        <strain evidence="3">DSM 22066 / NBRC 105507 / MRE50</strain>
    </source>
</reference>
<feature type="transmembrane region" description="Helical" evidence="1">
    <location>
        <begin position="76"/>
        <end position="98"/>
    </location>
</feature>
<sequence length="266" mass="28836">MTLEVFRQAIKDKYKGAIVASALLFLFVFWMASFYPALKDSMAMYDQLLENPTFKAMLGSEIVSMGTFSGFMAVELFSYIGLVVGAYAAFLAASFLAGEIEQKSSELMLSLPVSRENIVLSRFAVIVPVSILVSAAMLLAVYTGAVFIGEPVDLVWFAYAMLFTGVFMLAVGAGALLLSALMSDGKKAAFSAIGVLLVMFLVENVGSMITSIDWARKLSLYHYAKVTNIVINHDVNWGNLGILLAAAVVFLALAVIAFKRRDINVT</sequence>
<proteinExistence type="predicted"/>
<evidence type="ECO:0000313" key="2">
    <source>
        <dbReference type="EMBL" id="CAJ37359.1"/>
    </source>
</evidence>
<keyword evidence="1" id="KW-0472">Membrane</keyword>
<feature type="transmembrane region" description="Helical" evidence="1">
    <location>
        <begin position="119"/>
        <end position="142"/>
    </location>
</feature>
<dbReference type="PANTHER" id="PTHR37305">
    <property type="entry name" value="INTEGRAL MEMBRANE PROTEIN-RELATED"/>
    <property type="match status" value="1"/>
</dbReference>
<keyword evidence="1" id="KW-0812">Transmembrane</keyword>
<feature type="transmembrane region" description="Helical" evidence="1">
    <location>
        <begin position="16"/>
        <end position="38"/>
    </location>
</feature>
<feature type="transmembrane region" description="Helical" evidence="1">
    <location>
        <begin position="190"/>
        <end position="215"/>
    </location>
</feature>
<dbReference type="GO" id="GO:0140359">
    <property type="term" value="F:ABC-type transporter activity"/>
    <property type="evidence" value="ECO:0007669"/>
    <property type="project" value="InterPro"/>
</dbReference>
<evidence type="ECO:0000256" key="1">
    <source>
        <dbReference type="SAM" id="Phobius"/>
    </source>
</evidence>